<dbReference type="InterPro" id="IPR001680">
    <property type="entry name" value="WD40_rpt"/>
</dbReference>
<evidence type="ECO:0000256" key="1">
    <source>
        <dbReference type="PROSITE-ProRule" id="PRU00221"/>
    </source>
</evidence>
<dbReference type="GO" id="GO:0034045">
    <property type="term" value="C:phagophore assembly site membrane"/>
    <property type="evidence" value="ECO:0007669"/>
    <property type="project" value="TreeGrafter"/>
</dbReference>
<reference evidence="2" key="1">
    <citation type="submission" date="2021-07" db="EMBL/GenBank/DDBJ databases">
        <authorList>
            <person name="Catto M.A."/>
            <person name="Jacobson A."/>
            <person name="Kennedy G."/>
            <person name="Labadie P."/>
            <person name="Hunt B.G."/>
            <person name="Srinivasan R."/>
        </authorList>
    </citation>
    <scope>NUCLEOTIDE SEQUENCE</scope>
    <source>
        <strain evidence="2">PL_HMW_Pooled</strain>
        <tissue evidence="2">Head</tissue>
    </source>
</reference>
<proteinExistence type="predicted"/>
<dbReference type="GO" id="GO:0034274">
    <property type="term" value="C:Atg12-Atg5-Atg16 complex"/>
    <property type="evidence" value="ECO:0007669"/>
    <property type="project" value="TreeGrafter"/>
</dbReference>
<keyword evidence="3" id="KW-1185">Reference proteome</keyword>
<dbReference type="PANTHER" id="PTHR19878">
    <property type="entry name" value="AUTOPHAGY PROTEIN 16-LIKE"/>
    <property type="match status" value="1"/>
</dbReference>
<protein>
    <submittedName>
        <fullName evidence="2">Autophagy-related protein 16-1</fullName>
    </submittedName>
</protein>
<organism evidence="2 3">
    <name type="scientific">Frankliniella fusca</name>
    <dbReference type="NCBI Taxonomy" id="407009"/>
    <lineage>
        <taxon>Eukaryota</taxon>
        <taxon>Metazoa</taxon>
        <taxon>Ecdysozoa</taxon>
        <taxon>Arthropoda</taxon>
        <taxon>Hexapoda</taxon>
        <taxon>Insecta</taxon>
        <taxon>Pterygota</taxon>
        <taxon>Neoptera</taxon>
        <taxon>Paraneoptera</taxon>
        <taxon>Thysanoptera</taxon>
        <taxon>Terebrantia</taxon>
        <taxon>Thripoidea</taxon>
        <taxon>Thripidae</taxon>
        <taxon>Frankliniella</taxon>
    </lineage>
</organism>
<dbReference type="EMBL" id="JAHWGI010000115">
    <property type="protein sequence ID" value="KAK3909727.1"/>
    <property type="molecule type" value="Genomic_DNA"/>
</dbReference>
<dbReference type="SMART" id="SM00320">
    <property type="entry name" value="WD40"/>
    <property type="match status" value="2"/>
</dbReference>
<name>A0AAE1L9B7_9NEOP</name>
<dbReference type="InterPro" id="IPR045160">
    <property type="entry name" value="ATG16"/>
</dbReference>
<dbReference type="SUPFAM" id="SSF50978">
    <property type="entry name" value="WD40 repeat-like"/>
    <property type="match status" value="1"/>
</dbReference>
<gene>
    <name evidence="2" type="ORF">KUF71_019736</name>
</gene>
<dbReference type="Pfam" id="PF00400">
    <property type="entry name" value="WD40"/>
    <property type="match status" value="2"/>
</dbReference>
<dbReference type="InterPro" id="IPR015943">
    <property type="entry name" value="WD40/YVTN_repeat-like_dom_sf"/>
</dbReference>
<sequence>MSCEHASRGARFCSPRLWSMPGAAISRLVCLCLCRADGFKVGCDFTRAAFSPDAHYIAVGSADGSVYIWNVDTNKVEHILKEHHSRFILPRNAVTAVSWHPYGSFLLSVDRAKTAVVWGDA</sequence>
<reference evidence="2" key="2">
    <citation type="journal article" date="2023" name="BMC Genomics">
        <title>Pest status, molecular evolution, and epigenetic factors derived from the genome assembly of Frankliniella fusca, a thysanopteran phytovirus vector.</title>
        <authorList>
            <person name="Catto M.A."/>
            <person name="Labadie P.E."/>
            <person name="Jacobson A.L."/>
            <person name="Kennedy G.G."/>
            <person name="Srinivasan R."/>
            <person name="Hunt B.G."/>
        </authorList>
    </citation>
    <scope>NUCLEOTIDE SEQUENCE</scope>
    <source>
        <strain evidence="2">PL_HMW_Pooled</strain>
    </source>
</reference>
<dbReference type="AlphaFoldDB" id="A0AAE1L9B7"/>
<comment type="caution">
    <text evidence="2">The sequence shown here is derived from an EMBL/GenBank/DDBJ whole genome shotgun (WGS) entry which is preliminary data.</text>
</comment>
<dbReference type="GO" id="GO:0043495">
    <property type="term" value="F:protein-membrane adaptor activity"/>
    <property type="evidence" value="ECO:0007669"/>
    <property type="project" value="TreeGrafter"/>
</dbReference>
<feature type="repeat" description="WD" evidence="1">
    <location>
        <begin position="49"/>
        <end position="79"/>
    </location>
</feature>
<keyword evidence="1" id="KW-0853">WD repeat</keyword>
<accession>A0AAE1L9B7</accession>
<dbReference type="GO" id="GO:0000045">
    <property type="term" value="P:autophagosome assembly"/>
    <property type="evidence" value="ECO:0007669"/>
    <property type="project" value="InterPro"/>
</dbReference>
<evidence type="ECO:0000313" key="2">
    <source>
        <dbReference type="EMBL" id="KAK3909727.1"/>
    </source>
</evidence>
<dbReference type="GO" id="GO:0000421">
    <property type="term" value="C:autophagosome membrane"/>
    <property type="evidence" value="ECO:0007669"/>
    <property type="project" value="TreeGrafter"/>
</dbReference>
<evidence type="ECO:0000313" key="3">
    <source>
        <dbReference type="Proteomes" id="UP001219518"/>
    </source>
</evidence>
<dbReference type="PANTHER" id="PTHR19878:SF8">
    <property type="entry name" value="AUTOPHAGY-RELATED 16, ISOFORM F"/>
    <property type="match status" value="1"/>
</dbReference>
<dbReference type="InterPro" id="IPR036322">
    <property type="entry name" value="WD40_repeat_dom_sf"/>
</dbReference>
<dbReference type="Proteomes" id="UP001219518">
    <property type="component" value="Unassembled WGS sequence"/>
</dbReference>
<dbReference type="PROSITE" id="PS50082">
    <property type="entry name" value="WD_REPEATS_2"/>
    <property type="match status" value="1"/>
</dbReference>
<dbReference type="Gene3D" id="2.130.10.10">
    <property type="entry name" value="YVTN repeat-like/Quinoprotein amine dehydrogenase"/>
    <property type="match status" value="1"/>
</dbReference>